<dbReference type="AlphaFoldDB" id="A0A0S2K757"/>
<dbReference type="GO" id="GO:0046872">
    <property type="term" value="F:metal ion binding"/>
    <property type="evidence" value="ECO:0007669"/>
    <property type="project" value="UniProtKB-KW"/>
</dbReference>
<comment type="similarity">
    <text evidence="1">Belongs to the DinB family.</text>
</comment>
<evidence type="ECO:0000256" key="3">
    <source>
        <dbReference type="PIRSR" id="PIRSR607837-1"/>
    </source>
</evidence>
<feature type="binding site" evidence="3">
    <location>
        <position position="168"/>
    </location>
    <ligand>
        <name>a divalent metal cation</name>
        <dbReference type="ChEBI" id="CHEBI:60240"/>
    </ligand>
</feature>
<dbReference type="KEGG" id="pphe:PP2015_3348"/>
<protein>
    <recommendedName>
        <fullName evidence="6">DinB family protein</fullName>
    </recommendedName>
</protein>
<organism evidence="4 5">
    <name type="scientific">Pseudoalteromonas phenolica</name>
    <dbReference type="NCBI Taxonomy" id="161398"/>
    <lineage>
        <taxon>Bacteria</taxon>
        <taxon>Pseudomonadati</taxon>
        <taxon>Pseudomonadota</taxon>
        <taxon>Gammaproteobacteria</taxon>
        <taxon>Alteromonadales</taxon>
        <taxon>Pseudoalteromonadaceae</taxon>
        <taxon>Pseudoalteromonas</taxon>
    </lineage>
</organism>
<dbReference type="Gene3D" id="1.20.120.450">
    <property type="entry name" value="dinb family like domain"/>
    <property type="match status" value="1"/>
</dbReference>
<dbReference type="InterPro" id="IPR007837">
    <property type="entry name" value="DinB"/>
</dbReference>
<dbReference type="STRING" id="161398.PP2015_3348"/>
<keyword evidence="2 3" id="KW-0479">Metal-binding</keyword>
<proteinExistence type="inferred from homology"/>
<sequence length="191" mass="21904">MPEHKAFQNTVFRVKFHMHNEYFLRTLSAFNDEDSSFRPQQNMLSVKDQVLHTVGAIELFVSAYLSTIDSTSKITHTSFRPGEAWSGSSTAVTDMRWTQNADKKHYDEQVDMKEIKEIFSKTMAYASDVFSIPSEAELQQPIGKNSLVPDFFRAEDIIEIMLDHTAHHRGALAQYARLLGHSPKIPYFDMP</sequence>
<dbReference type="PATRIC" id="fig|161398.10.peg.3412"/>
<dbReference type="SUPFAM" id="SSF109854">
    <property type="entry name" value="DinB/YfiT-like putative metalloenzymes"/>
    <property type="match status" value="1"/>
</dbReference>
<name>A0A0S2K757_9GAMM</name>
<dbReference type="InterPro" id="IPR034660">
    <property type="entry name" value="DinB/YfiT-like"/>
</dbReference>
<dbReference type="Pfam" id="PF05163">
    <property type="entry name" value="DinB"/>
    <property type="match status" value="1"/>
</dbReference>
<dbReference type="RefSeq" id="WP_058031461.1">
    <property type="nucleotide sequence ID" value="NZ_CP013187.1"/>
</dbReference>
<accession>A0A0S2K757</accession>
<reference evidence="5" key="1">
    <citation type="submission" date="2015-11" db="EMBL/GenBank/DDBJ databases">
        <authorList>
            <person name="Kim K.M."/>
        </authorList>
    </citation>
    <scope>NUCLEOTIDE SEQUENCE [LARGE SCALE GENOMIC DNA]</scope>
    <source>
        <strain evidence="5">KCTC 12086</strain>
    </source>
</reference>
<dbReference type="OrthoDB" id="2489132at2"/>
<dbReference type="EMBL" id="CP013187">
    <property type="protein sequence ID" value="ALO43823.1"/>
    <property type="molecule type" value="Genomic_DNA"/>
</dbReference>
<feature type="binding site" evidence="3">
    <location>
        <position position="164"/>
    </location>
    <ligand>
        <name>a divalent metal cation</name>
        <dbReference type="ChEBI" id="CHEBI:60240"/>
    </ligand>
</feature>
<evidence type="ECO:0000256" key="1">
    <source>
        <dbReference type="ARBA" id="ARBA00008635"/>
    </source>
</evidence>
<evidence type="ECO:0000313" key="4">
    <source>
        <dbReference type="EMBL" id="ALO43823.1"/>
    </source>
</evidence>
<keyword evidence="5" id="KW-1185">Reference proteome</keyword>
<evidence type="ECO:0008006" key="6">
    <source>
        <dbReference type="Google" id="ProtNLM"/>
    </source>
</evidence>
<dbReference type="Proteomes" id="UP000061457">
    <property type="component" value="Chromosome I"/>
</dbReference>
<evidence type="ECO:0000313" key="5">
    <source>
        <dbReference type="Proteomes" id="UP000061457"/>
    </source>
</evidence>
<gene>
    <name evidence="4" type="ORF">PP2015_3348</name>
</gene>
<evidence type="ECO:0000256" key="2">
    <source>
        <dbReference type="ARBA" id="ARBA00022723"/>
    </source>
</evidence>